<comment type="function">
    <text evidence="15">Plays a role in endocytosis and/or membrane trafficking at the trans-Golgi network (TGN). May act by linking the adapter protein complex AP-1 to other proteins. Component of clathrin-coated vesicles. Component of the aftiphilin/p200/gamma-synergin complex, which plays roles in AP1G1/AP-1-mediated protein trafficking including the trafficking of transferrin from early to recycling endosomes, and the membrane trafficking of furin and the lysosomal enzyme cathepsin D between the trans-Golgi network (TGN) and endosomes.</text>
</comment>
<feature type="compositionally biased region" description="Basic and acidic residues" evidence="21">
    <location>
        <begin position="700"/>
        <end position="713"/>
    </location>
</feature>
<comment type="subunit">
    <text evidence="16">Self-associates. Interacts with GGA1 (via GAE domain). Interacts with GGA2 and GGA3. Interacts with AP1G1 (via GAE domain), a subunit of adapter protein complex AP-1. Interacts with AP1G2 (via GAE domain) a subunit of adapter protein complex AP-1. Component of the aftiphilin/p200/gamma-synergin complex, at least composed of AFTPH/aftiphilin, HEATR5B/p200a and SYNRG/gamma-synergin, which plays a role in the AP1G1/AP-1-mediated trafficking of transferrin from early to recycling endosomes. Within the complex interacts with AFTPH/aftiphilin and HEATR5B/p200a; the interactions are direct. Interacts (via EH domain) with SCAMP1.</text>
</comment>
<evidence type="ECO:0000313" key="24">
    <source>
        <dbReference type="Proteomes" id="UP000550707"/>
    </source>
</evidence>
<evidence type="ECO:0000256" key="13">
    <source>
        <dbReference type="ARBA" id="ARBA00023136"/>
    </source>
</evidence>
<keyword evidence="7" id="KW-0254">Endocytosis</keyword>
<feature type="region of interest" description="Disordered" evidence="21">
    <location>
        <begin position="151"/>
        <end position="183"/>
    </location>
</feature>
<keyword evidence="5" id="KW-0963">Cytoplasm</keyword>
<comment type="caution">
    <text evidence="23">The sequence shown here is derived from an EMBL/GenBank/DDBJ whole genome shotgun (WGS) entry which is preliminary data.</text>
</comment>
<evidence type="ECO:0000256" key="7">
    <source>
        <dbReference type="ARBA" id="ARBA00022583"/>
    </source>
</evidence>
<dbReference type="PANTHER" id="PTHR15463:SF2">
    <property type="entry name" value="SYNERGIN GAMMA"/>
    <property type="match status" value="1"/>
</dbReference>
<name>A0A7J8D341_MOLMO</name>
<evidence type="ECO:0000256" key="21">
    <source>
        <dbReference type="SAM" id="MobiDB-lite"/>
    </source>
</evidence>
<evidence type="ECO:0000256" key="5">
    <source>
        <dbReference type="ARBA" id="ARBA00022490"/>
    </source>
</evidence>
<dbReference type="Proteomes" id="UP000550707">
    <property type="component" value="Unassembled WGS sequence"/>
</dbReference>
<dbReference type="FunFam" id="1.10.238.10:FF:000075">
    <property type="entry name" value="synergin gamma isoform X2"/>
    <property type="match status" value="1"/>
</dbReference>
<keyword evidence="8" id="KW-0677">Repeat</keyword>
<evidence type="ECO:0000256" key="17">
    <source>
        <dbReference type="ARBA" id="ARBA00072950"/>
    </source>
</evidence>
<evidence type="ECO:0000256" key="6">
    <source>
        <dbReference type="ARBA" id="ARBA00022553"/>
    </source>
</evidence>
<organism evidence="23 24">
    <name type="scientific">Molossus molossus</name>
    <name type="common">Pallas' mastiff bat</name>
    <name type="synonym">Vespertilio molossus</name>
    <dbReference type="NCBI Taxonomy" id="27622"/>
    <lineage>
        <taxon>Eukaryota</taxon>
        <taxon>Metazoa</taxon>
        <taxon>Chordata</taxon>
        <taxon>Craniata</taxon>
        <taxon>Vertebrata</taxon>
        <taxon>Euteleostomi</taxon>
        <taxon>Mammalia</taxon>
        <taxon>Eutheria</taxon>
        <taxon>Laurasiatheria</taxon>
        <taxon>Chiroptera</taxon>
        <taxon>Yangochiroptera</taxon>
        <taxon>Molossidae</taxon>
        <taxon>Molossus</taxon>
    </lineage>
</organism>
<dbReference type="InterPro" id="IPR059024">
    <property type="entry name" value="SYNRG_C"/>
</dbReference>
<evidence type="ECO:0000256" key="8">
    <source>
        <dbReference type="ARBA" id="ARBA00022737"/>
    </source>
</evidence>
<dbReference type="Gene3D" id="1.10.238.10">
    <property type="entry name" value="EF-hand"/>
    <property type="match status" value="1"/>
</dbReference>
<dbReference type="Pfam" id="PF12763">
    <property type="entry name" value="EH"/>
    <property type="match status" value="1"/>
</dbReference>
<dbReference type="InterPro" id="IPR011992">
    <property type="entry name" value="EF-hand-dom_pair"/>
</dbReference>
<dbReference type="PANTHER" id="PTHR15463">
    <property type="entry name" value="AP1 GAMMA SUBUNIT BINDING PROTEIN 1"/>
    <property type="match status" value="1"/>
</dbReference>
<feature type="coiled-coil region" evidence="20">
    <location>
        <begin position="90"/>
        <end position="126"/>
    </location>
</feature>
<feature type="domain" description="EH" evidence="22">
    <location>
        <begin position="290"/>
        <end position="401"/>
    </location>
</feature>
<feature type="region of interest" description="Disordered" evidence="21">
    <location>
        <begin position="695"/>
        <end position="734"/>
    </location>
</feature>
<dbReference type="GO" id="GO:0030130">
    <property type="term" value="C:clathrin coat of trans-Golgi network vesicle"/>
    <property type="evidence" value="ECO:0007669"/>
    <property type="project" value="TreeGrafter"/>
</dbReference>
<dbReference type="GO" id="GO:0015031">
    <property type="term" value="P:protein transport"/>
    <property type="evidence" value="ECO:0007669"/>
    <property type="project" value="UniProtKB-KW"/>
</dbReference>
<dbReference type="PROSITE" id="PS50031">
    <property type="entry name" value="EH"/>
    <property type="match status" value="1"/>
</dbReference>
<evidence type="ECO:0000256" key="16">
    <source>
        <dbReference type="ARBA" id="ARBA00064325"/>
    </source>
</evidence>
<protein>
    <recommendedName>
        <fullName evidence="17">Synergin gamma</fullName>
    </recommendedName>
    <alternativeName>
        <fullName evidence="19">AP1 subunit gamma-binding protein 1</fullName>
    </alternativeName>
    <alternativeName>
        <fullName evidence="18">Gamma-synergin</fullName>
    </alternativeName>
</protein>
<keyword evidence="9" id="KW-0653">Protein transport</keyword>
<keyword evidence="13" id="KW-0472">Membrane</keyword>
<feature type="region of interest" description="Disordered" evidence="21">
    <location>
        <begin position="455"/>
        <end position="490"/>
    </location>
</feature>
<feature type="region of interest" description="Disordered" evidence="21">
    <location>
        <begin position="966"/>
        <end position="1020"/>
    </location>
</feature>
<sequence>MFPVAGGIRPPQAGLMPMQQQGFPMVSVMQPNMQGMIGMNYSSQMSQGPIAMQAGIPMGPMPTAGMPYLGQAQFLGMRPPGPQYTPDMQKQFAEEQQKRFEQQQKLLEEERKRRQFEEQKQKLRLLSSVKPKTGEKSRDDALEAIKGNLDGFSRDAKMHPTPASHPKKPDYPTSSHSKTVSPSPAFLDEEEFSDFMQGPVEVPTCGPSSTSQPFQSFHPTTPLGQLHTQKAGAQPLPPGQIPVSFALHGVPGQIPYFSTASASYNVQRAGVGVFPSQDPVQPRMPPWIYNESLVPDAYKKILETTMTPTGIDTVKLYPILMSSGLPRETLGQIWALANRTTPGKLTKEELYTVLAMIAVTQRGVPAMSPDALNQFPAAPVPTLSGFPMTLPTAVSQPTGMPSGHAGSMPLNLGQPVMGINLVGPVGGAAAQASSGFMPTYSANQVVKPEEDDFQDFQDASKSGSLDDSFSDFQELPASSKTNNSQHGNSAPLLMPLSGTKASASMDKYAVFKGIAADKTSENTVPFGEPGDKYSAFRELEQTTESKSSGENFAEFRSAGTDDGFTDFKTAGSVSPLEPPTKDKTFPAAFPSGPVQQKQQTQVKNPLNLADLDMFSSVTCSSEKPLSFSAAFSASKSVSTRPQAGSAAATAALALNKSSSLADDFGEFNLFGEYSSPASVGEQDDFADFMAFSNSSISSEQKADDKYDALKEETSPVPLTSSSSNTVKSGQNSAAVSTKYDVFKQLSLEGSGLGAEELKENTPSGKSDDDFADFHSSKFSSINSDKTLGEKAVAFRHTKEDSASVKSLDLPSIGGSSVGKEDSEDALSVQFDMKLADMGGDLKHVMSDSSLDLPTVSGQHPPAADIEDLKYAAFGTCSSNFAVSTLTSSDWADRDDASQGRKFSPFVLSAGSRSSSAASVFQKKETSFGSSENITMTSLSKATPFASEDALPETTFPTFASFKDVIPQTSEQKDYESRDYTDFTRQDLPTAERSQEAPCPSPASSSTSHDTPKECSDDFGEFQSEKPKISKFDFLVANSQSKMKSSEEMIKSELATFDLSVQGSHKRSLSLGDKEISRSSPSPALEQPFRDRSNTLSEKPALPVIRDKYKDLTGEVEESERYAYEWQRCLGSALDVIKKANDTLNGISSSSVCTEVIQSAQGMEYLLGVVEVYRVTKRVELGIKATAVCSEKLQQLLKDIDKVWNNLIGFMSLATLTPDENSLDFSSCMLRPGIKNAQELACGVCLLNVDSRSRAFNSETDSFKLAYGGHQYHASCANFWINCVEPKPPGLILPDLL</sequence>
<dbReference type="InterPro" id="IPR000261">
    <property type="entry name" value="EH_dom"/>
</dbReference>
<keyword evidence="24" id="KW-1185">Reference proteome</keyword>
<evidence type="ECO:0000256" key="11">
    <source>
        <dbReference type="ARBA" id="ARBA00023034"/>
    </source>
</evidence>
<dbReference type="Pfam" id="PF25999">
    <property type="entry name" value="SYNRG_C"/>
    <property type="match status" value="1"/>
</dbReference>
<keyword evidence="11" id="KW-0333">Golgi apparatus</keyword>
<evidence type="ECO:0000256" key="4">
    <source>
        <dbReference type="ARBA" id="ARBA00022448"/>
    </source>
</evidence>
<dbReference type="InterPro" id="IPR039656">
    <property type="entry name" value="SYNRG"/>
</dbReference>
<keyword evidence="4" id="KW-0813">Transport</keyword>
<feature type="compositionally biased region" description="Basic and acidic residues" evidence="21">
    <location>
        <begin position="970"/>
        <end position="984"/>
    </location>
</feature>
<evidence type="ECO:0000256" key="3">
    <source>
        <dbReference type="ARBA" id="ARBA00004556"/>
    </source>
</evidence>
<reference evidence="23 24" key="1">
    <citation type="journal article" date="2020" name="Nature">
        <title>Six reference-quality genomes reveal evolution of bat adaptations.</title>
        <authorList>
            <person name="Jebb D."/>
            <person name="Huang Z."/>
            <person name="Pippel M."/>
            <person name="Hughes G.M."/>
            <person name="Lavrichenko K."/>
            <person name="Devanna P."/>
            <person name="Winkler S."/>
            <person name="Jermiin L.S."/>
            <person name="Skirmuntt E.C."/>
            <person name="Katzourakis A."/>
            <person name="Burkitt-Gray L."/>
            <person name="Ray D.A."/>
            <person name="Sullivan K.A.M."/>
            <person name="Roscito J.G."/>
            <person name="Kirilenko B.M."/>
            <person name="Davalos L.M."/>
            <person name="Corthals A.P."/>
            <person name="Power M.L."/>
            <person name="Jones G."/>
            <person name="Ransome R.D."/>
            <person name="Dechmann D.K.N."/>
            <person name="Locatelli A.G."/>
            <person name="Puechmaille S.J."/>
            <person name="Fedrigo O."/>
            <person name="Jarvis E.D."/>
            <person name="Hiller M."/>
            <person name="Vernes S.C."/>
            <person name="Myers E.W."/>
            <person name="Teeling E.C."/>
        </authorList>
    </citation>
    <scope>NUCLEOTIDE SEQUENCE [LARGE SCALE GENOMIC DNA]</scope>
    <source>
        <strain evidence="23">MMolMol1</strain>
        <tissue evidence="23">Muscle</tissue>
    </source>
</reference>
<dbReference type="CDD" id="cd00052">
    <property type="entry name" value="EH"/>
    <property type="match status" value="1"/>
</dbReference>
<feature type="compositionally biased region" description="Polar residues" evidence="21">
    <location>
        <begin position="457"/>
        <end position="488"/>
    </location>
</feature>
<keyword evidence="10" id="KW-0007">Acetylation</keyword>
<dbReference type="SUPFAM" id="SSF47473">
    <property type="entry name" value="EF-hand"/>
    <property type="match status" value="1"/>
</dbReference>
<evidence type="ECO:0000256" key="2">
    <source>
        <dbReference type="ARBA" id="ARBA00004150"/>
    </source>
</evidence>
<keyword evidence="12 20" id="KW-0175">Coiled coil</keyword>
<gene>
    <name evidence="23" type="ORF">HJG59_017706</name>
</gene>
<feature type="compositionally biased region" description="Polar residues" evidence="21">
    <location>
        <begin position="172"/>
        <end position="182"/>
    </location>
</feature>
<evidence type="ECO:0000256" key="9">
    <source>
        <dbReference type="ARBA" id="ARBA00022927"/>
    </source>
</evidence>
<evidence type="ECO:0000256" key="15">
    <source>
        <dbReference type="ARBA" id="ARBA00056089"/>
    </source>
</evidence>
<feature type="compositionally biased region" description="Polar residues" evidence="21">
    <location>
        <begin position="716"/>
        <end position="734"/>
    </location>
</feature>
<feature type="compositionally biased region" description="Low complexity" evidence="21">
    <location>
        <begin position="995"/>
        <end position="1007"/>
    </location>
</feature>
<proteinExistence type="predicted"/>
<comment type="subcellular location">
    <subcellularLocation>
        <location evidence="3">Cytoplasm</location>
        <location evidence="3">Perinuclear region</location>
    </subcellularLocation>
    <subcellularLocation>
        <location evidence="1">Cytoplasmic vesicle</location>
        <location evidence="1">Clathrin-coated vesicle</location>
    </subcellularLocation>
    <subcellularLocation>
        <location evidence="2">Golgi apparatus</location>
        <location evidence="2">trans-Golgi network membrane</location>
        <topology evidence="2">Peripheral membrane protein</topology>
    </subcellularLocation>
</comment>
<feature type="region of interest" description="Disordered" evidence="21">
    <location>
        <begin position="1067"/>
        <end position="1096"/>
    </location>
</feature>
<accession>A0A7J8D341</accession>
<dbReference type="EMBL" id="JACASF010000019">
    <property type="protein sequence ID" value="KAF6417372.1"/>
    <property type="molecule type" value="Genomic_DNA"/>
</dbReference>
<evidence type="ECO:0000256" key="19">
    <source>
        <dbReference type="ARBA" id="ARBA00084050"/>
    </source>
</evidence>
<dbReference type="GO" id="GO:0006897">
    <property type="term" value="P:endocytosis"/>
    <property type="evidence" value="ECO:0007669"/>
    <property type="project" value="UniProtKB-KW"/>
</dbReference>
<dbReference type="SMART" id="SM00027">
    <property type="entry name" value="EH"/>
    <property type="match status" value="1"/>
</dbReference>
<evidence type="ECO:0000256" key="20">
    <source>
        <dbReference type="SAM" id="Coils"/>
    </source>
</evidence>
<feature type="region of interest" description="Disordered" evidence="21">
    <location>
        <begin position="569"/>
        <end position="601"/>
    </location>
</feature>
<evidence type="ECO:0000256" key="14">
    <source>
        <dbReference type="ARBA" id="ARBA00023329"/>
    </source>
</evidence>
<evidence type="ECO:0000256" key="10">
    <source>
        <dbReference type="ARBA" id="ARBA00022990"/>
    </source>
</evidence>
<evidence type="ECO:0000256" key="1">
    <source>
        <dbReference type="ARBA" id="ARBA00004132"/>
    </source>
</evidence>
<evidence type="ECO:0000256" key="12">
    <source>
        <dbReference type="ARBA" id="ARBA00023054"/>
    </source>
</evidence>
<keyword evidence="6" id="KW-0597">Phosphoprotein</keyword>
<evidence type="ECO:0000313" key="23">
    <source>
        <dbReference type="EMBL" id="KAF6417372.1"/>
    </source>
</evidence>
<evidence type="ECO:0000256" key="18">
    <source>
        <dbReference type="ARBA" id="ARBA00079233"/>
    </source>
</evidence>
<dbReference type="GO" id="GO:0048471">
    <property type="term" value="C:perinuclear region of cytoplasm"/>
    <property type="evidence" value="ECO:0007669"/>
    <property type="project" value="UniProtKB-SubCell"/>
</dbReference>
<keyword evidence="14" id="KW-0968">Cytoplasmic vesicle</keyword>
<evidence type="ECO:0000259" key="22">
    <source>
        <dbReference type="PROSITE" id="PS50031"/>
    </source>
</evidence>